<feature type="compositionally biased region" description="Basic residues" evidence="1">
    <location>
        <begin position="21"/>
        <end position="30"/>
    </location>
</feature>
<reference evidence="4" key="1">
    <citation type="submission" date="2018-09" db="EMBL/GenBank/DDBJ databases">
        <authorList>
            <person name="Tuo L."/>
        </authorList>
    </citation>
    <scope>NUCLEOTIDE SEQUENCE [LARGE SCALE GENOMIC DNA]</scope>
    <source>
        <strain evidence="4">M2BS4Y-1</strain>
    </source>
</reference>
<accession>A0A3A1WJD9</accession>
<name>A0A3A1WJD9_9HYPH</name>
<dbReference type="Proteomes" id="UP000265750">
    <property type="component" value="Unassembled WGS sequence"/>
</dbReference>
<gene>
    <name evidence="3" type="ORF">D3218_12015</name>
</gene>
<keyword evidence="2" id="KW-0472">Membrane</keyword>
<feature type="region of interest" description="Disordered" evidence="1">
    <location>
        <begin position="15"/>
        <end position="35"/>
    </location>
</feature>
<evidence type="ECO:0000313" key="4">
    <source>
        <dbReference type="Proteomes" id="UP000265750"/>
    </source>
</evidence>
<protein>
    <submittedName>
        <fullName evidence="3">Uncharacterized protein</fullName>
    </submittedName>
</protein>
<evidence type="ECO:0000256" key="1">
    <source>
        <dbReference type="SAM" id="MobiDB-lite"/>
    </source>
</evidence>
<keyword evidence="2" id="KW-0812">Transmembrane</keyword>
<evidence type="ECO:0000313" key="3">
    <source>
        <dbReference type="EMBL" id="RIY00020.1"/>
    </source>
</evidence>
<keyword evidence="4" id="KW-1185">Reference proteome</keyword>
<organism evidence="3 4">
    <name type="scientific">Aureimonas flava</name>
    <dbReference type="NCBI Taxonomy" id="2320271"/>
    <lineage>
        <taxon>Bacteria</taxon>
        <taxon>Pseudomonadati</taxon>
        <taxon>Pseudomonadota</taxon>
        <taxon>Alphaproteobacteria</taxon>
        <taxon>Hyphomicrobiales</taxon>
        <taxon>Aurantimonadaceae</taxon>
        <taxon>Aureimonas</taxon>
    </lineage>
</organism>
<dbReference type="AlphaFoldDB" id="A0A3A1WJD9"/>
<comment type="caution">
    <text evidence="3">The sequence shown here is derived from an EMBL/GenBank/DDBJ whole genome shotgun (WGS) entry which is preliminary data.</text>
</comment>
<proteinExistence type="predicted"/>
<feature type="transmembrane region" description="Helical" evidence="2">
    <location>
        <begin position="41"/>
        <end position="61"/>
    </location>
</feature>
<dbReference type="EMBL" id="QYRN01000006">
    <property type="protein sequence ID" value="RIY00020.1"/>
    <property type="molecule type" value="Genomic_DNA"/>
</dbReference>
<keyword evidence="2" id="KW-1133">Transmembrane helix</keyword>
<evidence type="ECO:0000256" key="2">
    <source>
        <dbReference type="SAM" id="Phobius"/>
    </source>
</evidence>
<sequence length="62" mass="6599">MIAADPIGEPVMSITTIQASSKRRRQRAKSRRSDAMNPARGIMVGFGLSAMIWAAIGALLLG</sequence>